<protein>
    <submittedName>
        <fullName evidence="4">EGF-like domain-containing protein</fullName>
    </submittedName>
</protein>
<keyword evidence="1" id="KW-0812">Transmembrane</keyword>
<evidence type="ECO:0000256" key="1">
    <source>
        <dbReference type="SAM" id="Phobius"/>
    </source>
</evidence>
<feature type="signal peptide" evidence="2">
    <location>
        <begin position="1"/>
        <end position="23"/>
    </location>
</feature>
<evidence type="ECO:0000256" key="2">
    <source>
        <dbReference type="SAM" id="SignalP"/>
    </source>
</evidence>
<feature type="transmembrane region" description="Helical" evidence="1">
    <location>
        <begin position="620"/>
        <end position="642"/>
    </location>
</feature>
<keyword evidence="3" id="KW-1185">Reference proteome</keyword>
<organism evidence="3 4">
    <name type="scientific">Parastrongyloides trichosuri</name>
    <name type="common">Possum-specific nematode worm</name>
    <dbReference type="NCBI Taxonomy" id="131310"/>
    <lineage>
        <taxon>Eukaryota</taxon>
        <taxon>Metazoa</taxon>
        <taxon>Ecdysozoa</taxon>
        <taxon>Nematoda</taxon>
        <taxon>Chromadorea</taxon>
        <taxon>Rhabditida</taxon>
        <taxon>Tylenchina</taxon>
        <taxon>Panagrolaimomorpha</taxon>
        <taxon>Strongyloidoidea</taxon>
        <taxon>Strongyloididae</taxon>
        <taxon>Parastrongyloides</taxon>
    </lineage>
</organism>
<keyword evidence="1" id="KW-1133">Transmembrane helix</keyword>
<name>A0A0N4ZDY9_PARTI</name>
<accession>A0A0N4ZDY9</accession>
<proteinExistence type="predicted"/>
<sequence>MNWNLSVAFVFLSLILNHIKIKGEPIPIKLFIRAKTSSENNFTVKIDDIKSTEENIIKIYKEKGSNGKIVKEFKDVKIVRIEMEKFEDGRGVHIKIIKDGDINSNKYFTSYDGSFTLDSQKLEKKTFQCDESACNNGIVIISDMKIHNIDEVVKGQNAFFLLFVHKDIYLIKMVHTVEKVNRLVRCPHKTKWMKETSKLKYEYIPAYSKMEHVGDSKNHLLVPAQRTRLNKNIMECGSLYFDGKKVFSIGYSLRFYSGGPNVKTFRTGNEAKDCTNAVPTSSPFVYSYYFGIEYIPIESSFDDVPRIFTKENNFDFFSNSIRILYLKESITKLDTKVYISFEPHCINVIANGTVQVNFTVEFILDGSTKELIEKDFTINGKKETVRVYELNLSSDKLINDREDIKYGRCEIKQKANIKYANNFYTYMYKPMFVKKNFDGVNSENIPDFKYRNKFDNSIEVNNFTMFGLYQCISIDRTGQIKYPKGNISVLKYFAILPKEKSIIKVDVKVDYEKDLKGKGTCLVDKEGFGKLEELTLEGFNHRLITIKLSDLNVSNKHFKYNNDKTQVIYKGHIKIGNVLTCVYETQFNRSFSEKKKFVFRASNTTAYLTGHRTRSDHTPIIVASVVAFGFIAIAVVVAFVLLRRRHRRRKRRHRHHGHGSKTSVVKTGISIGLSGGLSKLSKTNKKSKVEVSTSRSEESFDSGDKVNIKNIIGAKEIIRLTAK</sequence>
<reference evidence="4" key="1">
    <citation type="submission" date="2017-02" db="UniProtKB">
        <authorList>
            <consortium name="WormBaseParasite"/>
        </authorList>
    </citation>
    <scope>IDENTIFICATION</scope>
</reference>
<dbReference type="AlphaFoldDB" id="A0A0N4ZDY9"/>
<dbReference type="WBParaSite" id="PTRK_0000582600.1">
    <property type="protein sequence ID" value="PTRK_0000582600.1"/>
    <property type="gene ID" value="PTRK_0000582600"/>
</dbReference>
<feature type="chain" id="PRO_5005891571" evidence="2">
    <location>
        <begin position="24"/>
        <end position="723"/>
    </location>
</feature>
<evidence type="ECO:0000313" key="3">
    <source>
        <dbReference type="Proteomes" id="UP000038045"/>
    </source>
</evidence>
<keyword evidence="1" id="KW-0472">Membrane</keyword>
<dbReference type="Proteomes" id="UP000038045">
    <property type="component" value="Unplaced"/>
</dbReference>
<keyword evidence="2" id="KW-0732">Signal</keyword>
<evidence type="ECO:0000313" key="4">
    <source>
        <dbReference type="WBParaSite" id="PTRK_0000582600.1"/>
    </source>
</evidence>